<name>A0ACC2DG28_DIPCM</name>
<reference evidence="2" key="1">
    <citation type="journal article" date="2024" name="Proc. Natl. Acad. Sci. U.S.A.">
        <title>Extraordinary preservation of gene collinearity over three hundred million years revealed in homosporous lycophytes.</title>
        <authorList>
            <person name="Li C."/>
            <person name="Wickell D."/>
            <person name="Kuo L.Y."/>
            <person name="Chen X."/>
            <person name="Nie B."/>
            <person name="Liao X."/>
            <person name="Peng D."/>
            <person name="Ji J."/>
            <person name="Jenkins J."/>
            <person name="Williams M."/>
            <person name="Shu S."/>
            <person name="Plott C."/>
            <person name="Barry K."/>
            <person name="Rajasekar S."/>
            <person name="Grimwood J."/>
            <person name="Han X."/>
            <person name="Sun S."/>
            <person name="Hou Z."/>
            <person name="He W."/>
            <person name="Dai G."/>
            <person name="Sun C."/>
            <person name="Schmutz J."/>
            <person name="Leebens-Mack J.H."/>
            <person name="Li F.W."/>
            <person name="Wang L."/>
        </authorList>
    </citation>
    <scope>NUCLEOTIDE SEQUENCE [LARGE SCALE GENOMIC DNA]</scope>
    <source>
        <strain evidence="2">cv. PW_Plant_1</strain>
    </source>
</reference>
<sequence>MPRAKRKSGEDEFIDDDGSEEESQRPSKKTSHGDSTTDGIVACEISKNRKVSVRKWKGQVFVDIREFYNKGDQALPSKKGISLTLDQWKVLRDHAEDVDEAISGLE</sequence>
<gene>
    <name evidence="1" type="ORF">O6H91_06G083100</name>
</gene>
<accession>A0ACC2DG28</accession>
<dbReference type="EMBL" id="CM055097">
    <property type="protein sequence ID" value="KAJ7553055.1"/>
    <property type="molecule type" value="Genomic_DNA"/>
</dbReference>
<comment type="caution">
    <text evidence="1">The sequence shown here is derived from an EMBL/GenBank/DDBJ whole genome shotgun (WGS) entry which is preliminary data.</text>
</comment>
<protein>
    <submittedName>
        <fullName evidence="1">Uncharacterized protein</fullName>
    </submittedName>
</protein>
<evidence type="ECO:0000313" key="2">
    <source>
        <dbReference type="Proteomes" id="UP001162992"/>
    </source>
</evidence>
<keyword evidence="2" id="KW-1185">Reference proteome</keyword>
<dbReference type="Proteomes" id="UP001162992">
    <property type="component" value="Chromosome 6"/>
</dbReference>
<proteinExistence type="predicted"/>
<organism evidence="1 2">
    <name type="scientific">Diphasiastrum complanatum</name>
    <name type="common">Issler's clubmoss</name>
    <name type="synonym">Lycopodium complanatum</name>
    <dbReference type="NCBI Taxonomy" id="34168"/>
    <lineage>
        <taxon>Eukaryota</taxon>
        <taxon>Viridiplantae</taxon>
        <taxon>Streptophyta</taxon>
        <taxon>Embryophyta</taxon>
        <taxon>Tracheophyta</taxon>
        <taxon>Lycopodiopsida</taxon>
        <taxon>Lycopodiales</taxon>
        <taxon>Lycopodiaceae</taxon>
        <taxon>Lycopodioideae</taxon>
        <taxon>Diphasiastrum</taxon>
    </lineage>
</organism>
<evidence type="ECO:0000313" key="1">
    <source>
        <dbReference type="EMBL" id="KAJ7553055.1"/>
    </source>
</evidence>